<dbReference type="EMBL" id="JAHRIQ010049270">
    <property type="protein sequence ID" value="MEQ2237587.1"/>
    <property type="molecule type" value="Genomic_DNA"/>
</dbReference>
<proteinExistence type="predicted"/>
<accession>A0ABV0TXD3</accession>
<dbReference type="PANTHER" id="PTHR13228">
    <property type="entry name" value="CONSERVED OLIGOMERIC GOLGI COMPLEX COMPONENT 5"/>
    <property type="match status" value="1"/>
</dbReference>
<reference evidence="1 2" key="1">
    <citation type="submission" date="2021-06" db="EMBL/GenBank/DDBJ databases">
        <authorList>
            <person name="Palmer J.M."/>
        </authorList>
    </citation>
    <scope>NUCLEOTIDE SEQUENCE [LARGE SCALE GENOMIC DNA]</scope>
    <source>
        <strain evidence="2">if_2019</strain>
        <tissue evidence="1">Muscle</tissue>
    </source>
</reference>
<evidence type="ECO:0000313" key="2">
    <source>
        <dbReference type="Proteomes" id="UP001482620"/>
    </source>
</evidence>
<dbReference type="PANTHER" id="PTHR13228:SF3">
    <property type="entry name" value="CONSERVED OLIGOMERIC GOLGI COMPLEX SUBUNIT 5"/>
    <property type="match status" value="1"/>
</dbReference>
<sequence>MYKSPSETRGTLHQNQVQLQKQLCTQGDASQVIGPLTEGQRRNVAVVNSLYRLQQANAKIISGLGTCPPAAVDALSSSLEGVQALMSSAVQPLLQSVSESIEAIIITLHQEDFSG</sequence>
<dbReference type="Proteomes" id="UP001482620">
    <property type="component" value="Unassembled WGS sequence"/>
</dbReference>
<protein>
    <submittedName>
        <fullName evidence="1">Uncharacterized protein</fullName>
    </submittedName>
</protein>
<evidence type="ECO:0000313" key="1">
    <source>
        <dbReference type="EMBL" id="MEQ2237587.1"/>
    </source>
</evidence>
<comment type="caution">
    <text evidence="1">The sequence shown here is derived from an EMBL/GenBank/DDBJ whole genome shotgun (WGS) entry which is preliminary data.</text>
</comment>
<name>A0ABV0TXD3_9TELE</name>
<gene>
    <name evidence="1" type="ORF">ILYODFUR_024602</name>
</gene>
<dbReference type="InterPro" id="IPR019465">
    <property type="entry name" value="Cog5"/>
</dbReference>
<organism evidence="1 2">
    <name type="scientific">Ilyodon furcidens</name>
    <name type="common">goldbreast splitfin</name>
    <dbReference type="NCBI Taxonomy" id="33524"/>
    <lineage>
        <taxon>Eukaryota</taxon>
        <taxon>Metazoa</taxon>
        <taxon>Chordata</taxon>
        <taxon>Craniata</taxon>
        <taxon>Vertebrata</taxon>
        <taxon>Euteleostomi</taxon>
        <taxon>Actinopterygii</taxon>
        <taxon>Neopterygii</taxon>
        <taxon>Teleostei</taxon>
        <taxon>Neoteleostei</taxon>
        <taxon>Acanthomorphata</taxon>
        <taxon>Ovalentaria</taxon>
        <taxon>Atherinomorphae</taxon>
        <taxon>Cyprinodontiformes</taxon>
        <taxon>Goodeidae</taxon>
        <taxon>Ilyodon</taxon>
    </lineage>
</organism>
<keyword evidence="2" id="KW-1185">Reference proteome</keyword>